<evidence type="ECO:0000313" key="4">
    <source>
        <dbReference type="EMBL" id="KAK5982965.1"/>
    </source>
</evidence>
<dbReference type="AlphaFoldDB" id="A0AAN8FS60"/>
<sequence length="961" mass="103813">MTPLKPTSNGVQAISSVTIAMSIGVVVVISNVIFVPIVWNEISSTWNQLDHQLRDVEVRRHYNQTCTQQRLDDDTMTPSKRNKLFARKRRLSVKRNNAQKPAAFGKTTHIVTLTESEKMESSVTRKQCGEDAMDIVVQHIFTGCLVCPAGPDGPPGKEGQIGVTGPRGPPGANGSPGQNGAPGTPGEMGPPGKPGRKGKPGAVGQPGMDGVAYVGKPGVRGKPGAPGPHGEPGDDGDNNTEVGAPGPPGPTGGEGSHGSVGPEGEPGKIGLPGIPGISPECDCKQIIRGQLSQLTQRHVRVHAPQGKEQAAHLEHFRSNLKSLHVVVEDSEGSDGQEQTVKEGSGEESGAKTNDNIQFTGDADQLLIGPSVSGPIATTSLPEDDGEEEQQQNNEKSEGDDEEEGVVETGDESVVSTTPLGEQMAAEESLGEAERPGLTVFPPTYHEIFDTLVKVPQKKPKVRPPVNHGTLSMQNIRKKIVRKPLHSGHGQPLFNHGEYRTRDNEYHSQQHMSRVKIDGDSGGSRPGDDGTSTSSERPPLFEVSAEKSGRHRVKSHSVPTALRSSRGQSKKRVLDIGLVFAARERARKRMLRERLERKQLEQSTNTTTKAVAHRKNITDRGALEKRPLPSRRPALITEPVYNPSINLFNMLPKEFHAGPLPTTQRPPHRALGDLSSHRRIHIPLVTPLPELAPSSDEMNDRVYAVENELKNVADMRLLPFPESISSIKQEESREKGITHNLKQIGNNESFEAITEHGETAGKELKPAVEVKLKETEYAIPVRRPSIIEEGNTQKEAPKSGNGEATAQSSQKRSDVAASSEAVISPEEGGISESVPAAHVKEIEYAIPLIVDKVITSAVPGAESMHSSKKKLVSLDPAAGLGYVSHRNNGIKRINILLENSFQGPSNSHTRSFPSLYTEDRTVSELKPVVIVDRAPYKPLARARAIITDIHSPGKFSGDQFRV</sequence>
<dbReference type="PANTHER" id="PTHR24637:SF421">
    <property type="entry name" value="CUTICLE COLLAGEN DPY-2"/>
    <property type="match status" value="1"/>
</dbReference>
<comment type="caution">
    <text evidence="4">The sequence shown here is derived from an EMBL/GenBank/DDBJ whole genome shotgun (WGS) entry which is preliminary data.</text>
</comment>
<reference evidence="4 5" key="1">
    <citation type="submission" date="2019-10" db="EMBL/GenBank/DDBJ databases">
        <title>Assembly and Annotation for the nematode Trichostrongylus colubriformis.</title>
        <authorList>
            <person name="Martin J."/>
        </authorList>
    </citation>
    <scope>NUCLEOTIDE SEQUENCE [LARGE SCALE GENOMIC DNA]</scope>
    <source>
        <strain evidence="4">G859</strain>
        <tissue evidence="4">Whole worm</tissue>
    </source>
</reference>
<keyword evidence="1" id="KW-0677">Repeat</keyword>
<protein>
    <submittedName>
        <fullName evidence="4">Uncharacterized protein</fullName>
    </submittedName>
</protein>
<organism evidence="4 5">
    <name type="scientific">Trichostrongylus colubriformis</name>
    <name type="common">Black scour worm</name>
    <dbReference type="NCBI Taxonomy" id="6319"/>
    <lineage>
        <taxon>Eukaryota</taxon>
        <taxon>Metazoa</taxon>
        <taxon>Ecdysozoa</taxon>
        <taxon>Nematoda</taxon>
        <taxon>Chromadorea</taxon>
        <taxon>Rhabditida</taxon>
        <taxon>Rhabditina</taxon>
        <taxon>Rhabditomorpha</taxon>
        <taxon>Strongyloidea</taxon>
        <taxon>Trichostrongylidae</taxon>
        <taxon>Trichostrongylus</taxon>
    </lineage>
</organism>
<feature type="compositionally biased region" description="Low complexity" evidence="2">
    <location>
        <begin position="259"/>
        <end position="272"/>
    </location>
</feature>
<keyword evidence="3" id="KW-0472">Membrane</keyword>
<feature type="transmembrane region" description="Helical" evidence="3">
    <location>
        <begin position="12"/>
        <end position="39"/>
    </location>
</feature>
<feature type="compositionally biased region" description="Acidic residues" evidence="2">
    <location>
        <begin position="397"/>
        <end position="410"/>
    </location>
</feature>
<evidence type="ECO:0000256" key="3">
    <source>
        <dbReference type="SAM" id="Phobius"/>
    </source>
</evidence>
<keyword evidence="3" id="KW-1133">Transmembrane helix</keyword>
<accession>A0AAN8FS60</accession>
<dbReference type="PANTHER" id="PTHR24637">
    <property type="entry name" value="COLLAGEN"/>
    <property type="match status" value="1"/>
</dbReference>
<feature type="region of interest" description="Disordered" evidence="2">
    <location>
        <begin position="155"/>
        <end position="272"/>
    </location>
</feature>
<dbReference type="Pfam" id="PF01391">
    <property type="entry name" value="Collagen"/>
    <property type="match status" value="1"/>
</dbReference>
<keyword evidence="3" id="KW-0812">Transmembrane</keyword>
<proteinExistence type="predicted"/>
<evidence type="ECO:0000313" key="5">
    <source>
        <dbReference type="Proteomes" id="UP001331761"/>
    </source>
</evidence>
<keyword evidence="5" id="KW-1185">Reference proteome</keyword>
<evidence type="ECO:0000256" key="2">
    <source>
        <dbReference type="SAM" id="MobiDB-lite"/>
    </source>
</evidence>
<name>A0AAN8FS60_TRICO</name>
<dbReference type="InterPro" id="IPR008160">
    <property type="entry name" value="Collagen"/>
</dbReference>
<gene>
    <name evidence="4" type="ORF">GCK32_012216</name>
</gene>
<feature type="region of interest" description="Disordered" evidence="2">
    <location>
        <begin position="504"/>
        <end position="566"/>
    </location>
</feature>
<feature type="region of interest" description="Disordered" evidence="2">
    <location>
        <begin position="782"/>
        <end position="828"/>
    </location>
</feature>
<dbReference type="EMBL" id="WIXE01004504">
    <property type="protein sequence ID" value="KAK5982965.1"/>
    <property type="molecule type" value="Genomic_DNA"/>
</dbReference>
<feature type="region of interest" description="Disordered" evidence="2">
    <location>
        <begin position="328"/>
        <end position="437"/>
    </location>
</feature>
<evidence type="ECO:0000256" key="1">
    <source>
        <dbReference type="ARBA" id="ARBA00022737"/>
    </source>
</evidence>
<dbReference type="Proteomes" id="UP001331761">
    <property type="component" value="Unassembled WGS sequence"/>
</dbReference>